<dbReference type="AlphaFoldDB" id="A0A8K0STQ1"/>
<keyword evidence="2" id="KW-1185">Reference proteome</keyword>
<evidence type="ECO:0000313" key="1">
    <source>
        <dbReference type="EMBL" id="KAH7320740.1"/>
    </source>
</evidence>
<feature type="non-terminal residue" evidence="1">
    <location>
        <position position="1"/>
    </location>
</feature>
<proteinExistence type="predicted"/>
<accession>A0A8K0STQ1</accession>
<gene>
    <name evidence="1" type="ORF">B0I35DRAFT_459493</name>
</gene>
<protein>
    <submittedName>
        <fullName evidence="1">Uncharacterized protein</fullName>
    </submittedName>
</protein>
<reference evidence="1" key="1">
    <citation type="journal article" date="2021" name="Nat. Commun.">
        <title>Genetic determinants of endophytism in the Arabidopsis root mycobiome.</title>
        <authorList>
            <person name="Mesny F."/>
            <person name="Miyauchi S."/>
            <person name="Thiergart T."/>
            <person name="Pickel B."/>
            <person name="Atanasova L."/>
            <person name="Karlsson M."/>
            <person name="Huettel B."/>
            <person name="Barry K.W."/>
            <person name="Haridas S."/>
            <person name="Chen C."/>
            <person name="Bauer D."/>
            <person name="Andreopoulos W."/>
            <person name="Pangilinan J."/>
            <person name="LaButti K."/>
            <person name="Riley R."/>
            <person name="Lipzen A."/>
            <person name="Clum A."/>
            <person name="Drula E."/>
            <person name="Henrissat B."/>
            <person name="Kohler A."/>
            <person name="Grigoriev I.V."/>
            <person name="Martin F.M."/>
            <person name="Hacquard S."/>
        </authorList>
    </citation>
    <scope>NUCLEOTIDE SEQUENCE</scope>
    <source>
        <strain evidence="1">MPI-CAGE-CH-0235</strain>
    </source>
</reference>
<sequence length="148" mass="16873">YHLRCGWWAPYIPVQPWLSCWLWRRPTSPRKCPSRQPAHVITVLHLPIISVGRQAIKHVRLRLCLPACTVCTVCTACAACTTYLCISKKTIKGNTIPPLSSSRKPSVVQTLSPTLFRPGFRPFRLPSIQARPVHPLISRCQTLRRREL</sequence>
<comment type="caution">
    <text evidence="1">The sequence shown here is derived from an EMBL/GenBank/DDBJ whole genome shotgun (WGS) entry which is preliminary data.</text>
</comment>
<dbReference type="Proteomes" id="UP000813444">
    <property type="component" value="Unassembled WGS sequence"/>
</dbReference>
<feature type="non-terminal residue" evidence="1">
    <location>
        <position position="148"/>
    </location>
</feature>
<name>A0A8K0STQ1_9HYPO</name>
<dbReference type="EMBL" id="JAGPNK010000005">
    <property type="protein sequence ID" value="KAH7320740.1"/>
    <property type="molecule type" value="Genomic_DNA"/>
</dbReference>
<evidence type="ECO:0000313" key="2">
    <source>
        <dbReference type="Proteomes" id="UP000813444"/>
    </source>
</evidence>
<organism evidence="1 2">
    <name type="scientific">Stachybotrys elegans</name>
    <dbReference type="NCBI Taxonomy" id="80388"/>
    <lineage>
        <taxon>Eukaryota</taxon>
        <taxon>Fungi</taxon>
        <taxon>Dikarya</taxon>
        <taxon>Ascomycota</taxon>
        <taxon>Pezizomycotina</taxon>
        <taxon>Sordariomycetes</taxon>
        <taxon>Hypocreomycetidae</taxon>
        <taxon>Hypocreales</taxon>
        <taxon>Stachybotryaceae</taxon>
        <taxon>Stachybotrys</taxon>
    </lineage>
</organism>